<evidence type="ECO:0000256" key="2">
    <source>
        <dbReference type="ARBA" id="ARBA00022857"/>
    </source>
</evidence>
<dbReference type="InterPro" id="IPR013149">
    <property type="entry name" value="ADH-like_C"/>
</dbReference>
<evidence type="ECO:0000256" key="1">
    <source>
        <dbReference type="ARBA" id="ARBA00022679"/>
    </source>
</evidence>
<gene>
    <name evidence="6" type="ORF">BO88DRAFT_487118</name>
</gene>
<feature type="domain" description="PKS/mFAS DH" evidence="5">
    <location>
        <begin position="1"/>
        <end position="149"/>
    </location>
</feature>
<proteinExistence type="predicted"/>
<name>A0A319C4H2_ASPVC</name>
<dbReference type="GeneID" id="37217115"/>
<dbReference type="Gene3D" id="3.10.129.120">
    <property type="match status" value="1"/>
</dbReference>
<dbReference type="Pfam" id="PF23114">
    <property type="entry name" value="NAD-bd_HRPKS_sdrA"/>
    <property type="match status" value="1"/>
</dbReference>
<sequence length="829" mass="89824">MPAHVWYKALRDVWYSFGPSFQSQLEVEAVAGQRTNRGLISFSEPPSSYPQSPYSVHPVAIDGCLQSGAASLWKGIRSAVLDDLLINARDVAAVPVAVAAASAEFSGVGSPEEAHNYNSHIQVFGPASKRLLLKVTGLWYHKLDASSESPERLHTFMRLHWKPQMSILSDGQIRALVQTRRSLQKSRPHHDPSSPSHKQWTLMELLHEKHSLQVVEFSTLPFEGSVGRDMFDGDLSLAEGNCKYQFMPKNLASLRASQPLLTETYPQAQMNMLDVTKPDVDLSMLPDMLDLAILQLGPVSSSDLANALANVRRAMTPAAYLLVLGTFLVDVTEDAGSASVISGEDSDSGSSDWSMVGGSSSQIPEFLRGQGFERVVPLAQDSLPKNTAFLAQLSSDKTIVCPPLATTSEVTVLHLTPEDKPLVKQLAIPGKAPSEQNLPLPAAVIAPSSVVVIVDEVYSATLNEVTPIQWQAIQHLTASGCKIFWVTSGAQLDVKHPDRSLAYGMSRVIRAEDPCVYFTLLDVEFAVSTGSLEAICRTILSLQQGHQTQDHEFVERDGVVHVSRVYPDTQKNADAEQEDAITTTAAALPPAQRTQIFTNIPLSSSPVPLPDDFIEVEMHAAGLNFEDVATCLKIVPENPYLLGLEGAGVVCRLGKGVTSFRVGQRVLVNRRGSFGNKVQCPVQGAHAIPDSMSFEEAAFLLVVYLSEIRGLFDLANLHRGQSVLIHSAAGGVGQAAIQICQAMGADIYATVGNDAKRAVLTQQYNIPPERIYSLRTAAFAPRIWEATRGRGVDVILNTLAGRLLGESWRIVAAGGCLVELGKKDILGHD</sequence>
<dbReference type="InterPro" id="IPR020843">
    <property type="entry name" value="ER"/>
</dbReference>
<accession>A0A319C4H2</accession>
<dbReference type="InterPro" id="IPR056501">
    <property type="entry name" value="NAD-bd_HRPKS_sdrA"/>
</dbReference>
<dbReference type="PANTHER" id="PTHR45681:SF6">
    <property type="entry name" value="POLYKETIDE SYNTHASE 37"/>
    <property type="match status" value="1"/>
</dbReference>
<dbReference type="InterPro" id="IPR011032">
    <property type="entry name" value="GroES-like_sf"/>
</dbReference>
<dbReference type="Pfam" id="PF00107">
    <property type="entry name" value="ADH_zinc_N"/>
    <property type="match status" value="1"/>
</dbReference>
<feature type="region of interest" description="C-terminal hotdog fold" evidence="4">
    <location>
        <begin position="1"/>
        <end position="149"/>
    </location>
</feature>
<dbReference type="InterPro" id="IPR013154">
    <property type="entry name" value="ADH-like_N"/>
</dbReference>
<dbReference type="Pfam" id="PF14765">
    <property type="entry name" value="PS-DH"/>
    <property type="match status" value="1"/>
</dbReference>
<dbReference type="InterPro" id="IPR049551">
    <property type="entry name" value="PKS_DH_C"/>
</dbReference>
<keyword evidence="1" id="KW-0808">Transferase</keyword>
<dbReference type="AlphaFoldDB" id="A0A319C4H2"/>
<comment type="caution">
    <text evidence="4">Lacks conserved residue(s) required for the propagation of feature annotation.</text>
</comment>
<dbReference type="GO" id="GO:0016491">
    <property type="term" value="F:oxidoreductase activity"/>
    <property type="evidence" value="ECO:0007669"/>
    <property type="project" value="InterPro"/>
</dbReference>
<reference evidence="6" key="1">
    <citation type="submission" date="2016-12" db="EMBL/GenBank/DDBJ databases">
        <title>The genomes of Aspergillus section Nigri reveals drivers in fungal speciation.</title>
        <authorList>
            <consortium name="DOE Joint Genome Institute"/>
            <person name="Vesth T.C."/>
            <person name="Nybo J."/>
            <person name="Theobald S."/>
            <person name="Brandl J."/>
            <person name="Frisvad J.C."/>
            <person name="Nielsen K.F."/>
            <person name="Lyhne E.K."/>
            <person name="Kogle M.E."/>
            <person name="Kuo A."/>
            <person name="Riley R."/>
            <person name="Clum A."/>
            <person name="Nolan M."/>
            <person name="Lipzen A."/>
            <person name="Salamov A."/>
            <person name="Henrissat B."/>
            <person name="Wiebenga A."/>
            <person name="De Vries R.P."/>
            <person name="Grigoriev I.V."/>
            <person name="Mortensen U.H."/>
            <person name="Andersen M.R."/>
            <person name="Baker S.E."/>
        </authorList>
    </citation>
    <scope>NUCLEOTIDE SEQUENCE [LARGE SCALE GENOMIC DNA]</scope>
    <source>
        <strain evidence="6">CBS 113365</strain>
    </source>
</reference>
<dbReference type="Gene3D" id="3.90.180.10">
    <property type="entry name" value="Medium-chain alcohol dehydrogenases, catalytic domain"/>
    <property type="match status" value="1"/>
</dbReference>
<dbReference type="CDD" id="cd05195">
    <property type="entry name" value="enoyl_red"/>
    <property type="match status" value="1"/>
</dbReference>
<dbReference type="SMART" id="SM00829">
    <property type="entry name" value="PKS_ER"/>
    <property type="match status" value="1"/>
</dbReference>
<dbReference type="PANTHER" id="PTHR45681">
    <property type="entry name" value="POLYKETIDE SYNTHASE 44-RELATED"/>
    <property type="match status" value="1"/>
</dbReference>
<keyword evidence="2" id="KW-0521">NADP</keyword>
<feature type="region of interest" description="N-terminal hotdog fold" evidence="4">
    <location>
        <position position="1"/>
    </location>
</feature>
<keyword evidence="3" id="KW-0511">Multifunctional enzyme</keyword>
<evidence type="ECO:0000256" key="4">
    <source>
        <dbReference type="PROSITE-ProRule" id="PRU01363"/>
    </source>
</evidence>
<dbReference type="RefSeq" id="XP_025564142.1">
    <property type="nucleotide sequence ID" value="XM_025712523.1"/>
</dbReference>
<evidence type="ECO:0000256" key="3">
    <source>
        <dbReference type="ARBA" id="ARBA00023268"/>
    </source>
</evidence>
<dbReference type="OrthoDB" id="329835at2759"/>
<dbReference type="InterPro" id="IPR049900">
    <property type="entry name" value="PKS_mFAS_DH"/>
</dbReference>
<dbReference type="InterPro" id="IPR036291">
    <property type="entry name" value="NAD(P)-bd_dom_sf"/>
</dbReference>
<evidence type="ECO:0000313" key="7">
    <source>
        <dbReference type="Proteomes" id="UP000248405"/>
    </source>
</evidence>
<keyword evidence="7" id="KW-1185">Reference proteome</keyword>
<evidence type="ECO:0000313" key="6">
    <source>
        <dbReference type="EMBL" id="PYH70348.1"/>
    </source>
</evidence>
<dbReference type="PROSITE" id="PS52019">
    <property type="entry name" value="PKS_MFAS_DH"/>
    <property type="match status" value="1"/>
</dbReference>
<dbReference type="SUPFAM" id="SSF50129">
    <property type="entry name" value="GroES-like"/>
    <property type="match status" value="1"/>
</dbReference>
<dbReference type="GO" id="GO:0016740">
    <property type="term" value="F:transferase activity"/>
    <property type="evidence" value="ECO:0007669"/>
    <property type="project" value="UniProtKB-KW"/>
</dbReference>
<dbReference type="SUPFAM" id="SSF51735">
    <property type="entry name" value="NAD(P)-binding Rossmann-fold domains"/>
    <property type="match status" value="2"/>
</dbReference>
<evidence type="ECO:0000259" key="5">
    <source>
        <dbReference type="PROSITE" id="PS52019"/>
    </source>
</evidence>
<protein>
    <recommendedName>
        <fullName evidence="5">PKS/mFAS DH domain-containing protein</fullName>
    </recommendedName>
</protein>
<dbReference type="Gene3D" id="3.40.50.720">
    <property type="entry name" value="NAD(P)-binding Rossmann-like Domain"/>
    <property type="match status" value="2"/>
</dbReference>
<organism evidence="6 7">
    <name type="scientific">Aspergillus vadensis (strain CBS 113365 / IMI 142717 / IBT 24658)</name>
    <dbReference type="NCBI Taxonomy" id="1448311"/>
    <lineage>
        <taxon>Eukaryota</taxon>
        <taxon>Fungi</taxon>
        <taxon>Dikarya</taxon>
        <taxon>Ascomycota</taxon>
        <taxon>Pezizomycotina</taxon>
        <taxon>Eurotiomycetes</taxon>
        <taxon>Eurotiomycetidae</taxon>
        <taxon>Eurotiales</taxon>
        <taxon>Aspergillaceae</taxon>
        <taxon>Aspergillus</taxon>
        <taxon>Aspergillus subgen. Circumdati</taxon>
    </lineage>
</organism>
<dbReference type="Pfam" id="PF08240">
    <property type="entry name" value="ADH_N"/>
    <property type="match status" value="1"/>
</dbReference>
<dbReference type="EMBL" id="KZ821621">
    <property type="protein sequence ID" value="PYH70348.1"/>
    <property type="molecule type" value="Genomic_DNA"/>
</dbReference>
<dbReference type="InterPro" id="IPR050444">
    <property type="entry name" value="Polyketide_Synthase"/>
</dbReference>
<dbReference type="Proteomes" id="UP000248405">
    <property type="component" value="Unassembled WGS sequence"/>
</dbReference>